<dbReference type="RefSeq" id="WP_006689624.1">
    <property type="nucleotide sequence ID" value="NZ_GG694006.1"/>
</dbReference>
<comment type="caution">
    <text evidence="8">The sequence shown here is derived from an EMBL/GenBank/DDBJ whole genome shotgun (WGS) entry which is preliminary data.</text>
</comment>
<keyword evidence="2 4" id="KW-0694">RNA-binding</keyword>
<dbReference type="EMBL" id="ACLA01000011">
    <property type="protein sequence ID" value="EEQ48862.1"/>
    <property type="molecule type" value="Genomic_DNA"/>
</dbReference>
<dbReference type="PROSITE" id="PS01149">
    <property type="entry name" value="PSI_RSU"/>
    <property type="match status" value="1"/>
</dbReference>
<dbReference type="GO" id="GO:0003723">
    <property type="term" value="F:RNA binding"/>
    <property type="evidence" value="ECO:0007669"/>
    <property type="project" value="UniProtKB-KW"/>
</dbReference>
<keyword evidence="3 5" id="KW-0413">Isomerase</keyword>
<dbReference type="SUPFAM" id="SSF55120">
    <property type="entry name" value="Pseudouridine synthase"/>
    <property type="match status" value="1"/>
</dbReference>
<keyword evidence="9" id="KW-1185">Reference proteome</keyword>
<dbReference type="SUPFAM" id="SSF55174">
    <property type="entry name" value="Alpha-L RNA-binding motif"/>
    <property type="match status" value="1"/>
</dbReference>
<dbReference type="NCBIfam" id="TIGR00093">
    <property type="entry name" value="pseudouridine synthase"/>
    <property type="match status" value="1"/>
</dbReference>
<dbReference type="CDD" id="cd00165">
    <property type="entry name" value="S4"/>
    <property type="match status" value="1"/>
</dbReference>
<evidence type="ECO:0000313" key="9">
    <source>
        <dbReference type="Proteomes" id="UP000005309"/>
    </source>
</evidence>
<dbReference type="InterPro" id="IPR020103">
    <property type="entry name" value="PsdUridine_synth_cat_dom_sf"/>
</dbReference>
<dbReference type="Pfam" id="PF01479">
    <property type="entry name" value="S4"/>
    <property type="match status" value="1"/>
</dbReference>
<dbReference type="InterPro" id="IPR020094">
    <property type="entry name" value="TruA/RsuA/RluB/E/F_N"/>
</dbReference>
<dbReference type="STRING" id="638302.HMPREF0908_0890"/>
<comment type="similarity">
    <text evidence="1 5">Belongs to the pseudouridine synthase RsuA family.</text>
</comment>
<dbReference type="CDD" id="cd02870">
    <property type="entry name" value="PseudoU_synth_RsuA_like"/>
    <property type="match status" value="1"/>
</dbReference>
<dbReference type="Gene3D" id="3.10.290.10">
    <property type="entry name" value="RNA-binding S4 domain"/>
    <property type="match status" value="1"/>
</dbReference>
<dbReference type="InterPro" id="IPR002942">
    <property type="entry name" value="S4_RNA-bd"/>
</dbReference>
<dbReference type="Proteomes" id="UP000005309">
    <property type="component" value="Unassembled WGS sequence"/>
</dbReference>
<name>C4V2S0_9FIRM</name>
<evidence type="ECO:0000256" key="1">
    <source>
        <dbReference type="ARBA" id="ARBA00008348"/>
    </source>
</evidence>
<dbReference type="PROSITE" id="PS50889">
    <property type="entry name" value="S4"/>
    <property type="match status" value="1"/>
</dbReference>
<evidence type="ECO:0000256" key="4">
    <source>
        <dbReference type="PROSITE-ProRule" id="PRU00182"/>
    </source>
</evidence>
<evidence type="ECO:0000256" key="2">
    <source>
        <dbReference type="ARBA" id="ARBA00022884"/>
    </source>
</evidence>
<dbReference type="eggNOG" id="COG1187">
    <property type="taxonomic scope" value="Bacteria"/>
</dbReference>
<accession>C4V2S0</accession>
<proteinExistence type="inferred from homology"/>
<dbReference type="PANTHER" id="PTHR47683:SF2">
    <property type="entry name" value="RNA-BINDING S4 DOMAIN-CONTAINING PROTEIN"/>
    <property type="match status" value="1"/>
</dbReference>
<dbReference type="GO" id="GO:0000455">
    <property type="term" value="P:enzyme-directed rRNA pseudouridine synthesis"/>
    <property type="evidence" value="ECO:0007669"/>
    <property type="project" value="UniProtKB-ARBA"/>
</dbReference>
<gene>
    <name evidence="8" type="ORF">HMPREF0908_0890</name>
</gene>
<dbReference type="FunFam" id="3.30.70.1560:FF:000001">
    <property type="entry name" value="Pseudouridine synthase"/>
    <property type="match status" value="1"/>
</dbReference>
<evidence type="ECO:0000256" key="5">
    <source>
        <dbReference type="RuleBase" id="RU003887"/>
    </source>
</evidence>
<sequence length="290" mass="32062">MEERLQKIISNAGAASRRAAEALIRAGRVTVDGLPVTALGGKYDAARHEIAVDGTPIRRNERRFYILLHKPRGCLSTAYDDRGRRTVLDLLPHFPARLYPVGRLDADTEGLLIITNDGAMTQGLLHPRFEIDKVYRAEVTGNVTEDGLTALRNGILLDDGRTAPARLRVLHREGERTVVETIIHEGRKRQVRRMFAAIGCRVQRLCRVRFAMLTLDGVSCGSFRHLTSDEIHELKKIAGVMHSGEDSRRRRGSCGNDGGRCGSGTRGQCDPARKDAARRAQDDDHGKGAL</sequence>
<dbReference type="InterPro" id="IPR036986">
    <property type="entry name" value="S4_RNA-bd_sf"/>
</dbReference>
<feature type="compositionally biased region" description="Basic and acidic residues" evidence="6">
    <location>
        <begin position="271"/>
        <end position="290"/>
    </location>
</feature>
<feature type="domain" description="RNA-binding S4" evidence="7">
    <location>
        <begin position="3"/>
        <end position="62"/>
    </location>
</feature>
<dbReference type="InterPro" id="IPR000748">
    <property type="entry name" value="PsdUridine_synth_RsuA/RluB/E/F"/>
</dbReference>
<dbReference type="Gene3D" id="3.30.70.580">
    <property type="entry name" value="Pseudouridine synthase I, catalytic domain, N-terminal subdomain"/>
    <property type="match status" value="1"/>
</dbReference>
<dbReference type="Pfam" id="PF00849">
    <property type="entry name" value="PseudoU_synth_2"/>
    <property type="match status" value="1"/>
</dbReference>
<evidence type="ECO:0000259" key="7">
    <source>
        <dbReference type="SMART" id="SM00363"/>
    </source>
</evidence>
<dbReference type="FunFam" id="3.10.290.10:FF:000003">
    <property type="entry name" value="Pseudouridine synthase"/>
    <property type="match status" value="1"/>
</dbReference>
<dbReference type="InterPro" id="IPR018496">
    <property type="entry name" value="PsdUridine_synth_RsuA/RluB_CS"/>
</dbReference>
<dbReference type="Gene3D" id="3.30.70.1560">
    <property type="entry name" value="Alpha-L RNA-binding motif"/>
    <property type="match status" value="1"/>
</dbReference>
<organism evidence="8 9">
    <name type="scientific">Selenomonas flueggei ATCC 43531</name>
    <dbReference type="NCBI Taxonomy" id="638302"/>
    <lineage>
        <taxon>Bacteria</taxon>
        <taxon>Bacillati</taxon>
        <taxon>Bacillota</taxon>
        <taxon>Negativicutes</taxon>
        <taxon>Selenomonadales</taxon>
        <taxon>Selenomonadaceae</taxon>
        <taxon>Selenomonas</taxon>
    </lineage>
</organism>
<evidence type="ECO:0000313" key="8">
    <source>
        <dbReference type="EMBL" id="EEQ48862.1"/>
    </source>
</evidence>
<evidence type="ECO:0000256" key="3">
    <source>
        <dbReference type="ARBA" id="ARBA00023235"/>
    </source>
</evidence>
<dbReference type="InterPro" id="IPR042092">
    <property type="entry name" value="PsdUridine_s_RsuA/RluB/E/F_cat"/>
</dbReference>
<feature type="compositionally biased region" description="Gly residues" evidence="6">
    <location>
        <begin position="255"/>
        <end position="265"/>
    </location>
</feature>
<feature type="region of interest" description="Disordered" evidence="6">
    <location>
        <begin position="241"/>
        <end position="290"/>
    </location>
</feature>
<dbReference type="SMART" id="SM00363">
    <property type="entry name" value="S4"/>
    <property type="match status" value="1"/>
</dbReference>
<dbReference type="PANTHER" id="PTHR47683">
    <property type="entry name" value="PSEUDOURIDINE SYNTHASE FAMILY PROTEIN-RELATED"/>
    <property type="match status" value="1"/>
</dbReference>
<dbReference type="InterPro" id="IPR050343">
    <property type="entry name" value="RsuA_PseudoU_synthase"/>
</dbReference>
<dbReference type="GO" id="GO:0005829">
    <property type="term" value="C:cytosol"/>
    <property type="evidence" value="ECO:0007669"/>
    <property type="project" value="UniProtKB-ARBA"/>
</dbReference>
<dbReference type="InterPro" id="IPR006145">
    <property type="entry name" value="PsdUridine_synth_RsuA/RluA"/>
</dbReference>
<dbReference type="AlphaFoldDB" id="C4V2S0"/>
<evidence type="ECO:0000256" key="6">
    <source>
        <dbReference type="SAM" id="MobiDB-lite"/>
    </source>
</evidence>
<dbReference type="HOGENOM" id="CLU_024979_1_2_9"/>
<dbReference type="EC" id="5.4.99.-" evidence="5"/>
<dbReference type="GO" id="GO:0120159">
    <property type="term" value="F:rRNA pseudouridine synthase activity"/>
    <property type="evidence" value="ECO:0007669"/>
    <property type="project" value="UniProtKB-ARBA"/>
</dbReference>
<protein>
    <recommendedName>
        <fullName evidence="5">Pseudouridine synthase</fullName>
        <ecNumber evidence="5">5.4.99.-</ecNumber>
    </recommendedName>
</protein>
<reference evidence="8 9" key="1">
    <citation type="submission" date="2009-04" db="EMBL/GenBank/DDBJ databases">
        <authorList>
            <person name="Qin X."/>
            <person name="Bachman B."/>
            <person name="Battles P."/>
            <person name="Bell A."/>
            <person name="Bess C."/>
            <person name="Bickham C."/>
            <person name="Chaboub L."/>
            <person name="Chen D."/>
            <person name="Coyle M."/>
            <person name="Deiros D.R."/>
            <person name="Dinh H."/>
            <person name="Forbes L."/>
            <person name="Fowler G."/>
            <person name="Francisco L."/>
            <person name="Fu Q."/>
            <person name="Gubbala S."/>
            <person name="Hale W."/>
            <person name="Han Y."/>
            <person name="Hemphill L."/>
            <person name="Highlander S.K."/>
            <person name="Hirani K."/>
            <person name="Hogues M."/>
            <person name="Jackson L."/>
            <person name="Jakkamsetti A."/>
            <person name="Javaid M."/>
            <person name="Jiang H."/>
            <person name="Korchina V."/>
            <person name="Kovar C."/>
            <person name="Lara F."/>
            <person name="Lee S."/>
            <person name="Mata R."/>
            <person name="Mathew T."/>
            <person name="Moen C."/>
            <person name="Morales K."/>
            <person name="Munidasa M."/>
            <person name="Nazareth L."/>
            <person name="Ngo R."/>
            <person name="Nguyen L."/>
            <person name="Okwuonu G."/>
            <person name="Ongeri F."/>
            <person name="Patil S."/>
            <person name="Petrosino J."/>
            <person name="Pham C."/>
            <person name="Pham P."/>
            <person name="Pu L.-L."/>
            <person name="Puazo M."/>
            <person name="Raj R."/>
            <person name="Reid J."/>
            <person name="Rouhana J."/>
            <person name="Saada N."/>
            <person name="Shang Y."/>
            <person name="Simmons D."/>
            <person name="Thornton R."/>
            <person name="Warren J."/>
            <person name="Weissenberger G."/>
            <person name="Zhang J."/>
            <person name="Zhang L."/>
            <person name="Zhou C."/>
            <person name="Zhu D."/>
            <person name="Muzny D."/>
            <person name="Worley K."/>
            <person name="Gibbs R."/>
        </authorList>
    </citation>
    <scope>NUCLEOTIDE SEQUENCE [LARGE SCALE GENOMIC DNA]</scope>
    <source>
        <strain evidence="8 9">ATCC 43531</strain>
    </source>
</reference>